<organism evidence="7 8">
    <name type="scientific">Candidatus Aquicultor primus</name>
    <dbReference type="NCBI Taxonomy" id="1797195"/>
    <lineage>
        <taxon>Bacteria</taxon>
        <taxon>Bacillati</taxon>
        <taxon>Actinomycetota</taxon>
        <taxon>Candidatus Aquicultoria</taxon>
        <taxon>Candidatus Aquicultorales</taxon>
        <taxon>Candidatus Aquicultoraceae</taxon>
        <taxon>Candidatus Aquicultor</taxon>
    </lineage>
</organism>
<evidence type="ECO:0000313" key="8">
    <source>
        <dbReference type="Proteomes" id="UP000178086"/>
    </source>
</evidence>
<evidence type="ECO:0000256" key="3">
    <source>
        <dbReference type="ARBA" id="ARBA00020218"/>
    </source>
</evidence>
<dbReference type="AlphaFoldDB" id="A0A1F2UN54"/>
<comment type="caution">
    <text evidence="7">The sequence shown here is derived from an EMBL/GenBank/DDBJ whole genome shotgun (WGS) entry which is preliminary data.</text>
</comment>
<evidence type="ECO:0000256" key="4">
    <source>
        <dbReference type="ARBA" id="ARBA00022627"/>
    </source>
</evidence>
<evidence type="ECO:0000313" key="7">
    <source>
        <dbReference type="EMBL" id="OFW34429.1"/>
    </source>
</evidence>
<dbReference type="Proteomes" id="UP000178086">
    <property type="component" value="Unassembled WGS sequence"/>
</dbReference>
<dbReference type="EMBL" id="MELI01000045">
    <property type="protein sequence ID" value="OFW34429.1"/>
    <property type="molecule type" value="Genomic_DNA"/>
</dbReference>
<dbReference type="PRINTS" id="PR01270">
    <property type="entry name" value="HDASUPER"/>
</dbReference>
<dbReference type="Pfam" id="PF00850">
    <property type="entry name" value="Hist_deacetyl"/>
    <property type="match status" value="1"/>
</dbReference>
<dbReference type="InterPro" id="IPR003084">
    <property type="entry name" value="HDAC_I/II"/>
</dbReference>
<evidence type="ECO:0000259" key="6">
    <source>
        <dbReference type="Pfam" id="PF00850"/>
    </source>
</evidence>
<feature type="domain" description="Histone deacetylase" evidence="6">
    <location>
        <begin position="35"/>
        <end position="344"/>
    </location>
</feature>
<reference evidence="7 8" key="1">
    <citation type="journal article" date="2016" name="Nat. Commun.">
        <title>Thousands of microbial genomes shed light on interconnected biogeochemical processes in an aquifer system.</title>
        <authorList>
            <person name="Anantharaman K."/>
            <person name="Brown C.T."/>
            <person name="Hug L.A."/>
            <person name="Sharon I."/>
            <person name="Castelle C.J."/>
            <person name="Probst A.J."/>
            <person name="Thomas B.C."/>
            <person name="Singh A."/>
            <person name="Wilkins M.J."/>
            <person name="Karaoz U."/>
            <person name="Brodie E.L."/>
            <person name="Williams K.H."/>
            <person name="Hubbard S.S."/>
            <person name="Banfield J.F."/>
        </authorList>
    </citation>
    <scope>NUCLEOTIDE SEQUENCE [LARGE SCALE GENOMIC DNA]</scope>
</reference>
<sequence length="411" mass="44453">MGAMHQKDLCGGSADEAVAFIYGDEFSDYNFSASHPLQPIRLKLTYELLKAYGVFYKPHVKLLPGRMATDEELLGIHTAGYVDAVKKISETGDTFGDPSMYGADGSVYGPKFGIGAGDNPAFKGMHEAASLIAGSAIEATELVMSGRVAHSVSISGGLHHALSDRASGFCVYNDPACAIDYAVKHYGARVLYVDIDAHHGDGVQWAFYDRSDVLTLSLHESGRYLFPGTGFIEEIGTGEGEGYSVNVPFEPGIYDELYLRAFNEVVPPVVRAFKPDLIVSQNGCDSHHTDPLASMSLTTNAYEHIYARIHELAHEVSGGKLVALGGGGYQIYEVVPRAWTLLTAEVASVGLDNEIPGPWREMCAGHSRSECPRKLRDEPIEGTAANLQAKTEQTIEQVKQKLFPYLGLSVG</sequence>
<dbReference type="InterPro" id="IPR000286">
    <property type="entry name" value="HDACs"/>
</dbReference>
<dbReference type="InterPro" id="IPR003085">
    <property type="entry name" value="AcuC"/>
</dbReference>
<dbReference type="Gene3D" id="3.40.800.20">
    <property type="entry name" value="Histone deacetylase domain"/>
    <property type="match status" value="1"/>
</dbReference>
<dbReference type="CDD" id="cd09994">
    <property type="entry name" value="HDAC_AcuC_like"/>
    <property type="match status" value="1"/>
</dbReference>
<dbReference type="GO" id="GO:0004407">
    <property type="term" value="F:histone deacetylase activity"/>
    <property type="evidence" value="ECO:0007669"/>
    <property type="project" value="InterPro"/>
</dbReference>
<dbReference type="InterPro" id="IPR023696">
    <property type="entry name" value="Ureohydrolase_dom_sf"/>
</dbReference>
<dbReference type="InterPro" id="IPR023801">
    <property type="entry name" value="His_deacetylse_dom"/>
</dbReference>
<name>A0A1F2UN54_9ACTN</name>
<dbReference type="PRINTS" id="PR01271">
    <property type="entry name" value="HISDACETLASE"/>
</dbReference>
<accession>A0A1F2UN54</accession>
<gene>
    <name evidence="7" type="ORF">A2074_06490</name>
</gene>
<proteinExistence type="inferred from homology"/>
<dbReference type="InterPro" id="IPR037138">
    <property type="entry name" value="His_deacetylse_dom_sf"/>
</dbReference>
<comment type="pathway">
    <text evidence="1">Ketone degradation; acetoin degradation.</text>
</comment>
<keyword evidence="4" id="KW-0006">Acetoin catabolism</keyword>
<dbReference type="SUPFAM" id="SSF52768">
    <property type="entry name" value="Arginase/deacetylase"/>
    <property type="match status" value="1"/>
</dbReference>
<keyword evidence="5" id="KW-0378">Hydrolase</keyword>
<comment type="similarity">
    <text evidence="2">Belongs to the histone deacetylase family.</text>
</comment>
<dbReference type="GO" id="GO:0040029">
    <property type="term" value="P:epigenetic regulation of gene expression"/>
    <property type="evidence" value="ECO:0007669"/>
    <property type="project" value="TreeGrafter"/>
</dbReference>
<evidence type="ECO:0000256" key="1">
    <source>
        <dbReference type="ARBA" id="ARBA00005101"/>
    </source>
</evidence>
<evidence type="ECO:0000256" key="2">
    <source>
        <dbReference type="ARBA" id="ARBA00005947"/>
    </source>
</evidence>
<protein>
    <recommendedName>
        <fullName evidence="3">Acetoin utilization protein AcuC</fullName>
    </recommendedName>
</protein>
<dbReference type="PANTHER" id="PTHR10625">
    <property type="entry name" value="HISTONE DEACETYLASE HDAC1-RELATED"/>
    <property type="match status" value="1"/>
</dbReference>
<dbReference type="UniPathway" id="UPA00040"/>
<dbReference type="GO" id="GO:0045150">
    <property type="term" value="P:acetoin catabolic process"/>
    <property type="evidence" value="ECO:0007669"/>
    <property type="project" value="UniProtKB-UniPathway"/>
</dbReference>
<evidence type="ECO:0000256" key="5">
    <source>
        <dbReference type="ARBA" id="ARBA00022801"/>
    </source>
</evidence>
<dbReference type="PANTHER" id="PTHR10625:SF10">
    <property type="entry name" value="HISTONE DEACETYLASE HDAC1"/>
    <property type="match status" value="1"/>
</dbReference>
<dbReference type="GO" id="GO:0016787">
    <property type="term" value="F:hydrolase activity"/>
    <property type="evidence" value="ECO:0007669"/>
    <property type="project" value="UniProtKB-KW"/>
</dbReference>